<dbReference type="AlphaFoldDB" id="A0A8C9MYD1"/>
<keyword evidence="12" id="KW-0732">Signal</keyword>
<protein>
    <submittedName>
        <fullName evidence="13">Transmembrane protein 214</fullName>
    </submittedName>
</protein>
<dbReference type="GeneTree" id="ENSGT00390000002693"/>
<evidence type="ECO:0000256" key="2">
    <source>
        <dbReference type="ARBA" id="ARBA00007984"/>
    </source>
</evidence>
<evidence type="ECO:0000256" key="10">
    <source>
        <dbReference type="ARBA" id="ARBA00024938"/>
    </source>
</evidence>
<dbReference type="GO" id="GO:0005794">
    <property type="term" value="C:Golgi apparatus"/>
    <property type="evidence" value="ECO:0007669"/>
    <property type="project" value="TreeGrafter"/>
</dbReference>
<feature type="signal peptide" evidence="12">
    <location>
        <begin position="1"/>
        <end position="28"/>
    </location>
</feature>
<evidence type="ECO:0000256" key="3">
    <source>
        <dbReference type="ARBA" id="ARBA00011720"/>
    </source>
</evidence>
<feature type="chain" id="PRO_5034902697" evidence="12">
    <location>
        <begin position="29"/>
        <end position="456"/>
    </location>
</feature>
<organism evidence="13 14">
    <name type="scientific">Serinus canaria</name>
    <name type="common">Island canary</name>
    <name type="synonym">Fringilla canaria</name>
    <dbReference type="NCBI Taxonomy" id="9135"/>
    <lineage>
        <taxon>Eukaryota</taxon>
        <taxon>Metazoa</taxon>
        <taxon>Chordata</taxon>
        <taxon>Craniata</taxon>
        <taxon>Vertebrata</taxon>
        <taxon>Euteleostomi</taxon>
        <taxon>Archelosauria</taxon>
        <taxon>Archosauria</taxon>
        <taxon>Dinosauria</taxon>
        <taxon>Saurischia</taxon>
        <taxon>Theropoda</taxon>
        <taxon>Coelurosauria</taxon>
        <taxon>Aves</taxon>
        <taxon>Neognathae</taxon>
        <taxon>Neoaves</taxon>
        <taxon>Telluraves</taxon>
        <taxon>Australaves</taxon>
        <taxon>Passeriformes</taxon>
        <taxon>Passeroidea</taxon>
        <taxon>Fringillidae</taxon>
        <taxon>Carduelinae</taxon>
        <taxon>Serinus</taxon>
    </lineage>
</organism>
<sequence length="456" mass="48780">NHTTTGSPPGTASTPPLLLLVLLRGGKGWGGSSRSEGQEKGWILREPSCLAGWAAPAALEPFPRDLPACPWVLWVQGEPRHSPPSCPCSVARRHAPGARHQVPVSVRRLLPGPAPDDAPQPHQRLRHDRPQGLLPPPGLRLHAQQLAVPQLLTSLSQCLSLDPLSFSVWRQLYTKHLAQSSLLLNHLLESWESTSKKVQQSLQETVRSFKVTNEELAARGAGGDTDVAACDTACKELLQRMKGRGLPWWRLLLVLLVLAAGFLLHDVQTHGSFQASSCARLLRSSGVLPASQLAWQKVSRACLQGYRWLEHSLAQQGSVALSVLWPQLELLGKASGEVARAVSQQGCSLLSWLQGSLPWLSDWVSGEHTGSATGAGGTGTAVLGGAWRGVVTCLPLCWCLGRGQPHGRSLVPSVLCGSGCGRERAQDTAGDPEPAFWWQWGGSGVAAVSQSVGALC</sequence>
<comment type="similarity">
    <text evidence="2">Belongs to the TMEM214 family.</text>
</comment>
<dbReference type="GO" id="GO:0006915">
    <property type="term" value="P:apoptotic process"/>
    <property type="evidence" value="ECO:0007669"/>
    <property type="project" value="UniProtKB-KW"/>
</dbReference>
<keyword evidence="7" id="KW-1133">Transmembrane helix</keyword>
<comment type="function">
    <text evidence="10">Critical mediator, in cooperation with CASP4, of endoplasmic reticulum-stress induced apoptosis. Required or the activation of CASP4 following endoplasmic reticulum stress.</text>
</comment>
<evidence type="ECO:0000256" key="8">
    <source>
        <dbReference type="ARBA" id="ARBA00023136"/>
    </source>
</evidence>
<keyword evidence="9" id="KW-0325">Glycoprotein</keyword>
<accession>A0A8C9MYD1</accession>
<comment type="subunit">
    <text evidence="3">Constitutively interacts with CASP4; required for the localization of procaspase 4 to the ER.</text>
</comment>
<evidence type="ECO:0000256" key="12">
    <source>
        <dbReference type="SAM" id="SignalP"/>
    </source>
</evidence>
<dbReference type="Ensembl" id="ENSSCAT00000011260.1">
    <property type="protein sequence ID" value="ENSSCAP00000009950.1"/>
    <property type="gene ID" value="ENSSCAG00000007573.1"/>
</dbReference>
<evidence type="ECO:0000256" key="9">
    <source>
        <dbReference type="ARBA" id="ARBA00023180"/>
    </source>
</evidence>
<gene>
    <name evidence="13" type="primary">TMEM214</name>
</gene>
<keyword evidence="8" id="KW-0472">Membrane</keyword>
<evidence type="ECO:0000256" key="1">
    <source>
        <dbReference type="ARBA" id="ARBA00004477"/>
    </source>
</evidence>
<dbReference type="InterPro" id="IPR019308">
    <property type="entry name" value="TMEM214"/>
</dbReference>
<reference evidence="13" key="2">
    <citation type="submission" date="2025-09" db="UniProtKB">
        <authorList>
            <consortium name="Ensembl"/>
        </authorList>
    </citation>
    <scope>IDENTIFICATION</scope>
</reference>
<dbReference type="Pfam" id="PF10151">
    <property type="entry name" value="TMEM214"/>
    <property type="match status" value="1"/>
</dbReference>
<evidence type="ECO:0000256" key="4">
    <source>
        <dbReference type="ARBA" id="ARBA00022692"/>
    </source>
</evidence>
<proteinExistence type="inferred from homology"/>
<evidence type="ECO:0000256" key="11">
    <source>
        <dbReference type="SAM" id="MobiDB-lite"/>
    </source>
</evidence>
<keyword evidence="5" id="KW-0053">Apoptosis</keyword>
<reference evidence="13" key="1">
    <citation type="submission" date="2025-08" db="UniProtKB">
        <authorList>
            <consortium name="Ensembl"/>
        </authorList>
    </citation>
    <scope>IDENTIFICATION</scope>
</reference>
<comment type="subcellular location">
    <subcellularLocation>
        <location evidence="1">Endoplasmic reticulum membrane</location>
        <topology evidence="1">Multi-pass membrane protein</topology>
    </subcellularLocation>
</comment>
<evidence type="ECO:0000313" key="13">
    <source>
        <dbReference type="Ensembl" id="ENSSCAP00000009950.1"/>
    </source>
</evidence>
<keyword evidence="4" id="KW-0812">Transmembrane</keyword>
<name>A0A8C9MYD1_SERCA</name>
<evidence type="ECO:0000256" key="5">
    <source>
        <dbReference type="ARBA" id="ARBA00022703"/>
    </source>
</evidence>
<keyword evidence="6" id="KW-0256">Endoplasmic reticulum</keyword>
<dbReference type="PANTHER" id="PTHR13448">
    <property type="entry name" value="TRANSMEMBRANE PROTEIN 214"/>
    <property type="match status" value="1"/>
</dbReference>
<evidence type="ECO:0000256" key="6">
    <source>
        <dbReference type="ARBA" id="ARBA00022824"/>
    </source>
</evidence>
<dbReference type="Proteomes" id="UP000694409">
    <property type="component" value="Unassembled WGS sequence"/>
</dbReference>
<feature type="region of interest" description="Disordered" evidence="11">
    <location>
        <begin position="108"/>
        <end position="131"/>
    </location>
</feature>
<dbReference type="GO" id="GO:0005789">
    <property type="term" value="C:endoplasmic reticulum membrane"/>
    <property type="evidence" value="ECO:0007669"/>
    <property type="project" value="UniProtKB-SubCell"/>
</dbReference>
<evidence type="ECO:0000256" key="7">
    <source>
        <dbReference type="ARBA" id="ARBA00022989"/>
    </source>
</evidence>
<dbReference type="PANTHER" id="PTHR13448:SF0">
    <property type="entry name" value="TRANSMEMBRANE PROTEIN 214"/>
    <property type="match status" value="1"/>
</dbReference>
<evidence type="ECO:0000313" key="14">
    <source>
        <dbReference type="Proteomes" id="UP000694409"/>
    </source>
</evidence>
<keyword evidence="14" id="KW-1185">Reference proteome</keyword>